<evidence type="ECO:0000313" key="8">
    <source>
        <dbReference type="WBParaSite" id="jg25921"/>
    </source>
</evidence>
<comment type="similarity">
    <text evidence="1">Belongs to the Nudix hydrolase family.</text>
</comment>
<dbReference type="GO" id="GO:0006167">
    <property type="term" value="P:AMP biosynthetic process"/>
    <property type="evidence" value="ECO:0007669"/>
    <property type="project" value="TreeGrafter"/>
</dbReference>
<evidence type="ECO:0000256" key="3">
    <source>
        <dbReference type="ARBA" id="ARBA00022741"/>
    </source>
</evidence>
<dbReference type="InterPro" id="IPR000086">
    <property type="entry name" value="NUDIX_hydrolase_dom"/>
</dbReference>
<dbReference type="InterPro" id="IPR020084">
    <property type="entry name" value="NUDIX_hydrolase_CS"/>
</dbReference>
<protein>
    <recommendedName>
        <fullName evidence="2">Bis(5'-nucleosyl)-tetraphosphatase [asymmetrical]</fullName>
    </recommendedName>
    <alternativeName>
        <fullName evidence="5">Diadenosine 5',5'''-P1,P4-tetraphosphate asymmetrical hydrolase</fullName>
    </alternativeName>
</protein>
<evidence type="ECO:0000256" key="4">
    <source>
        <dbReference type="ARBA" id="ARBA00022801"/>
    </source>
</evidence>
<dbReference type="Proteomes" id="UP000887574">
    <property type="component" value="Unplaced"/>
</dbReference>
<evidence type="ECO:0000256" key="2">
    <source>
        <dbReference type="ARBA" id="ARBA00018911"/>
    </source>
</evidence>
<proteinExistence type="inferred from homology"/>
<dbReference type="InterPro" id="IPR015797">
    <property type="entry name" value="NUDIX_hydrolase-like_dom_sf"/>
</dbReference>
<dbReference type="GO" id="GO:0004081">
    <property type="term" value="F:bis(5'-nucleosyl)-tetraphosphatase (asymmetrical) activity"/>
    <property type="evidence" value="ECO:0007669"/>
    <property type="project" value="TreeGrafter"/>
</dbReference>
<dbReference type="InterPro" id="IPR003565">
    <property type="entry name" value="Tetra_PHTase"/>
</dbReference>
<dbReference type="Pfam" id="PF00293">
    <property type="entry name" value="NUDIX"/>
    <property type="match status" value="1"/>
</dbReference>
<dbReference type="PROSITE" id="PS00893">
    <property type="entry name" value="NUDIX_BOX"/>
    <property type="match status" value="1"/>
</dbReference>
<keyword evidence="4" id="KW-0378">Hydrolase</keyword>
<dbReference type="PANTHER" id="PTHR21340:SF0">
    <property type="entry name" value="BIS(5'-NUCLEOSYL)-TETRAPHOSPHATASE [ASYMMETRICAL]"/>
    <property type="match status" value="1"/>
</dbReference>
<accession>A0A915E1D8</accession>
<evidence type="ECO:0000256" key="5">
    <source>
        <dbReference type="ARBA" id="ARBA00032644"/>
    </source>
</evidence>
<evidence type="ECO:0000259" key="6">
    <source>
        <dbReference type="PROSITE" id="PS51462"/>
    </source>
</evidence>
<dbReference type="GO" id="GO:0006754">
    <property type="term" value="P:ATP biosynthetic process"/>
    <property type="evidence" value="ECO:0007669"/>
    <property type="project" value="TreeGrafter"/>
</dbReference>
<dbReference type="GO" id="GO:0000166">
    <property type="term" value="F:nucleotide binding"/>
    <property type="evidence" value="ECO:0007669"/>
    <property type="project" value="UniProtKB-KW"/>
</dbReference>
<keyword evidence="7" id="KW-1185">Reference proteome</keyword>
<name>A0A915E1D8_9BILA</name>
<dbReference type="PRINTS" id="PR01405">
    <property type="entry name" value="TETRPHPHTASE"/>
</dbReference>
<evidence type="ECO:0000256" key="1">
    <source>
        <dbReference type="ARBA" id="ARBA00005582"/>
    </source>
</evidence>
<keyword evidence="3" id="KW-0547">Nucleotide-binding</keyword>
<evidence type="ECO:0000313" key="7">
    <source>
        <dbReference type="Proteomes" id="UP000887574"/>
    </source>
</evidence>
<reference evidence="8" key="1">
    <citation type="submission" date="2022-11" db="UniProtKB">
        <authorList>
            <consortium name="WormBaseParasite"/>
        </authorList>
    </citation>
    <scope>IDENTIFICATION</scope>
</reference>
<organism evidence="7 8">
    <name type="scientific">Ditylenchus dipsaci</name>
    <dbReference type="NCBI Taxonomy" id="166011"/>
    <lineage>
        <taxon>Eukaryota</taxon>
        <taxon>Metazoa</taxon>
        <taxon>Ecdysozoa</taxon>
        <taxon>Nematoda</taxon>
        <taxon>Chromadorea</taxon>
        <taxon>Rhabditida</taxon>
        <taxon>Tylenchina</taxon>
        <taxon>Tylenchomorpha</taxon>
        <taxon>Sphaerularioidea</taxon>
        <taxon>Anguinidae</taxon>
        <taxon>Anguininae</taxon>
        <taxon>Ditylenchus</taxon>
    </lineage>
</organism>
<dbReference type="InterPro" id="IPR051325">
    <property type="entry name" value="Nudix_hydrolase_domain"/>
</dbReference>
<dbReference type="AlphaFoldDB" id="A0A915E1D8"/>
<sequence length="143" mass="16510">MTDQLERSAGILVYRKTESGSLYLLLQASYAPYHWSPPKGHLEEKEVEIEAALRETKEESGIVLTAADVDKTFRHSMQYPVKDKEKEVTYFIAQYFGPEQLEMSEEHTVYKWATIKEAIELVNFEPIKTMLLAADEYISTIDK</sequence>
<dbReference type="CDD" id="cd03428">
    <property type="entry name" value="NUDIX_Ap4A_Nudt2"/>
    <property type="match status" value="1"/>
</dbReference>
<dbReference type="SUPFAM" id="SSF55811">
    <property type="entry name" value="Nudix"/>
    <property type="match status" value="1"/>
</dbReference>
<dbReference type="PANTHER" id="PTHR21340">
    <property type="entry name" value="DIADENOSINE 5,5-P1,P4-TETRAPHOSPHATE PYROPHOSPHOHYDROLASE MUTT"/>
    <property type="match status" value="1"/>
</dbReference>
<dbReference type="PROSITE" id="PS51462">
    <property type="entry name" value="NUDIX"/>
    <property type="match status" value="1"/>
</dbReference>
<dbReference type="WBParaSite" id="jg25921">
    <property type="protein sequence ID" value="jg25921"/>
    <property type="gene ID" value="jg25921"/>
</dbReference>
<feature type="domain" description="Nudix hydrolase" evidence="6">
    <location>
        <begin position="4"/>
        <end position="135"/>
    </location>
</feature>
<dbReference type="Gene3D" id="3.90.79.10">
    <property type="entry name" value="Nucleoside Triphosphate Pyrophosphohydrolase"/>
    <property type="match status" value="1"/>
</dbReference>